<comment type="caution">
    <text evidence="3">The sequence shown here is derived from an EMBL/GenBank/DDBJ whole genome shotgun (WGS) entry which is preliminary data.</text>
</comment>
<dbReference type="AlphaFoldDB" id="A0AAV9MSF5"/>
<dbReference type="Pfam" id="PF00004">
    <property type="entry name" value="AAA"/>
    <property type="match status" value="1"/>
</dbReference>
<dbReference type="Proteomes" id="UP001358417">
    <property type="component" value="Unassembled WGS sequence"/>
</dbReference>
<evidence type="ECO:0000256" key="1">
    <source>
        <dbReference type="SAM" id="MobiDB-lite"/>
    </source>
</evidence>
<dbReference type="SUPFAM" id="SSF52540">
    <property type="entry name" value="P-loop containing nucleoside triphosphate hydrolases"/>
    <property type="match status" value="1"/>
</dbReference>
<dbReference type="InterPro" id="IPR056599">
    <property type="entry name" value="AAA_lid_fung"/>
</dbReference>
<proteinExistence type="predicted"/>
<feature type="region of interest" description="Disordered" evidence="1">
    <location>
        <begin position="1"/>
        <end position="27"/>
    </location>
</feature>
<dbReference type="GO" id="GO:0005524">
    <property type="term" value="F:ATP binding"/>
    <property type="evidence" value="ECO:0007669"/>
    <property type="project" value="InterPro"/>
</dbReference>
<dbReference type="InterPro" id="IPR027417">
    <property type="entry name" value="P-loop_NTPase"/>
</dbReference>
<dbReference type="InterPro" id="IPR003593">
    <property type="entry name" value="AAA+_ATPase"/>
</dbReference>
<protein>
    <recommendedName>
        <fullName evidence="2">AAA+ ATPase domain-containing protein</fullName>
    </recommendedName>
</protein>
<evidence type="ECO:0000313" key="3">
    <source>
        <dbReference type="EMBL" id="KAK5044521.1"/>
    </source>
</evidence>
<gene>
    <name evidence="3" type="ORF">LTR84_010732</name>
</gene>
<dbReference type="PANTHER" id="PTHR46411:SF4">
    <property type="entry name" value="AAA+ ATPASE DOMAIN-CONTAINING PROTEIN"/>
    <property type="match status" value="1"/>
</dbReference>
<name>A0AAV9MSF5_9EURO</name>
<feature type="compositionally biased region" description="Basic and acidic residues" evidence="1">
    <location>
        <begin position="1"/>
        <end position="23"/>
    </location>
</feature>
<keyword evidence="4" id="KW-1185">Reference proteome</keyword>
<dbReference type="EMBL" id="JAVRRD010000048">
    <property type="protein sequence ID" value="KAK5044521.1"/>
    <property type="molecule type" value="Genomic_DNA"/>
</dbReference>
<reference evidence="3 4" key="1">
    <citation type="submission" date="2023-08" db="EMBL/GenBank/DDBJ databases">
        <title>Black Yeasts Isolated from many extreme environments.</title>
        <authorList>
            <person name="Coleine C."/>
            <person name="Stajich J.E."/>
            <person name="Selbmann L."/>
        </authorList>
    </citation>
    <scope>NUCLEOTIDE SEQUENCE [LARGE SCALE GENOMIC DNA]</scope>
    <source>
        <strain evidence="3 4">CCFEE 5792</strain>
    </source>
</reference>
<organism evidence="3 4">
    <name type="scientific">Exophiala bonariae</name>
    <dbReference type="NCBI Taxonomy" id="1690606"/>
    <lineage>
        <taxon>Eukaryota</taxon>
        <taxon>Fungi</taxon>
        <taxon>Dikarya</taxon>
        <taxon>Ascomycota</taxon>
        <taxon>Pezizomycotina</taxon>
        <taxon>Eurotiomycetes</taxon>
        <taxon>Chaetothyriomycetidae</taxon>
        <taxon>Chaetothyriales</taxon>
        <taxon>Herpotrichiellaceae</taxon>
        <taxon>Exophiala</taxon>
    </lineage>
</organism>
<dbReference type="PANTHER" id="PTHR46411">
    <property type="entry name" value="FAMILY ATPASE, PUTATIVE-RELATED"/>
    <property type="match status" value="1"/>
</dbReference>
<sequence>MVTDQSVREHSQDGYSKRGRTDGADNSSGIQYRVEYCDATSGNIIRDEHVNSFDYSSQPISIETVFVLIRRYSIRGRSEMSTEDESKKFLAARTYETPSYHMRITSMAVVNALRSVVRYYPDQDLSGDAITIRRPYPVLVHHFDELIAFRDRCASVPVDQELCQREENAAEHLTLLLDYLDKTIMPGVRLEQDRIRRGYTTWEYQWLLFKPGTTVLELVGDDNDEAEKLRPKVIYGVRGGTLNDPPSSWSISNWNFELDVNVAVRMRLWTTLDKWDGEMPLKFGLLENEAPRSDLTARKFVESGKLLWSMLRKQCRYYNGKTSRTPFRKVESMVMLDCSMYTEMDGSGNTIHPIFEVDTSDLVARRSDCSCKVCEQEKVGRDSTFTSAFEGYAFLSPYTHGTLLDHQYMLLPVEIPAFVFKTRAWEWLRVSKFSDPQFDESMINNLVMDADRVRSLKALAKSFSRTNKDGEAMTKGQWTADFVKGKGHGLIFLLHGKPGVGKTCTAECIAEFTKRPLMILTSSDIGIEPSKIEETLTNKFKMAMSWNAVLLIDEADVFMERRSSSDLTRNSLVAGFLRALEFYDGILFLTTNRVGSFDDAFISRIHVKIYYPDFTNDQRQQVWQTFVDKLKKERGDYMRLSIEAKEYMKGKVMGGIKWNGREIRNEQMQYDRKRTCAEAQTAFQTAVALAEYDSEKDEEGKILLTDEHLRAVVELSKEFKDYIDTLYRADESKRAERKHERLDDYHPK</sequence>
<dbReference type="InterPro" id="IPR003959">
    <property type="entry name" value="ATPase_AAA_core"/>
</dbReference>
<dbReference type="Pfam" id="PF23232">
    <property type="entry name" value="AAA_lid_13"/>
    <property type="match status" value="1"/>
</dbReference>
<dbReference type="SMART" id="SM00382">
    <property type="entry name" value="AAA"/>
    <property type="match status" value="1"/>
</dbReference>
<dbReference type="RefSeq" id="XP_064700182.1">
    <property type="nucleotide sequence ID" value="XM_064854266.1"/>
</dbReference>
<evidence type="ECO:0000259" key="2">
    <source>
        <dbReference type="SMART" id="SM00382"/>
    </source>
</evidence>
<accession>A0AAV9MSF5</accession>
<dbReference type="Gene3D" id="3.40.50.300">
    <property type="entry name" value="P-loop containing nucleotide triphosphate hydrolases"/>
    <property type="match status" value="1"/>
</dbReference>
<dbReference type="GeneID" id="89978887"/>
<feature type="domain" description="AAA+ ATPase" evidence="2">
    <location>
        <begin position="488"/>
        <end position="615"/>
    </location>
</feature>
<dbReference type="GO" id="GO:0016887">
    <property type="term" value="F:ATP hydrolysis activity"/>
    <property type="evidence" value="ECO:0007669"/>
    <property type="project" value="InterPro"/>
</dbReference>
<evidence type="ECO:0000313" key="4">
    <source>
        <dbReference type="Proteomes" id="UP001358417"/>
    </source>
</evidence>